<dbReference type="Pfam" id="PF00171">
    <property type="entry name" value="Aldedh"/>
    <property type="match status" value="1"/>
</dbReference>
<evidence type="ECO:0000313" key="7">
    <source>
        <dbReference type="Proteomes" id="UP000551501"/>
    </source>
</evidence>
<dbReference type="Gene3D" id="3.40.309.10">
    <property type="entry name" value="Aldehyde Dehydrogenase, Chain A, domain 2"/>
    <property type="match status" value="1"/>
</dbReference>
<keyword evidence="7" id="KW-1185">Reference proteome</keyword>
<evidence type="ECO:0000313" key="6">
    <source>
        <dbReference type="EMBL" id="MBB4135199.1"/>
    </source>
</evidence>
<dbReference type="PANTHER" id="PTHR42804">
    <property type="entry name" value="ALDEHYDE DEHYDROGENASE"/>
    <property type="match status" value="1"/>
</dbReference>
<evidence type="ECO:0000256" key="1">
    <source>
        <dbReference type="ARBA" id="ARBA00009986"/>
    </source>
</evidence>
<dbReference type="Gene3D" id="3.40.605.10">
    <property type="entry name" value="Aldehyde Dehydrogenase, Chain A, domain 1"/>
    <property type="match status" value="1"/>
</dbReference>
<dbReference type="EC" id="1.2.1.3" evidence="6"/>
<name>A0A840F1F7_9ACTN</name>
<dbReference type="InterPro" id="IPR016161">
    <property type="entry name" value="Ald_DH/histidinol_DH"/>
</dbReference>
<accession>A0A840F1F7</accession>
<proteinExistence type="inferred from homology"/>
<gene>
    <name evidence="6" type="ORF">BKA16_001751</name>
</gene>
<dbReference type="PANTHER" id="PTHR42804:SF1">
    <property type="entry name" value="ALDEHYDE DEHYDROGENASE-RELATED"/>
    <property type="match status" value="1"/>
</dbReference>
<feature type="active site" evidence="3">
    <location>
        <position position="270"/>
    </location>
</feature>
<dbReference type="PROSITE" id="PS00687">
    <property type="entry name" value="ALDEHYDE_DEHYDR_GLU"/>
    <property type="match status" value="1"/>
</dbReference>
<comment type="caution">
    <text evidence="6">The sequence shown here is derived from an EMBL/GenBank/DDBJ whole genome shotgun (WGS) entry which is preliminary data.</text>
</comment>
<evidence type="ECO:0000256" key="3">
    <source>
        <dbReference type="PROSITE-ProRule" id="PRU10007"/>
    </source>
</evidence>
<protein>
    <submittedName>
        <fullName evidence="6">Aldehyde dehydrogenase (NAD+)</fullName>
        <ecNumber evidence="6">1.2.1.3</ecNumber>
    </submittedName>
</protein>
<reference evidence="6 7" key="1">
    <citation type="submission" date="2020-08" db="EMBL/GenBank/DDBJ databases">
        <title>Sequencing the genomes of 1000 actinobacteria strains.</title>
        <authorList>
            <person name="Klenk H.-P."/>
        </authorList>
    </citation>
    <scope>NUCLEOTIDE SEQUENCE [LARGE SCALE GENOMIC DNA]</scope>
    <source>
        <strain evidence="6 7">DSM 45298</strain>
    </source>
</reference>
<dbReference type="CDD" id="cd07089">
    <property type="entry name" value="ALDH_CddD-AldA-like"/>
    <property type="match status" value="1"/>
</dbReference>
<dbReference type="AlphaFoldDB" id="A0A840F1F7"/>
<dbReference type="InterPro" id="IPR029510">
    <property type="entry name" value="Ald_DH_CS_GLU"/>
</dbReference>
<dbReference type="EMBL" id="JACIFP010000001">
    <property type="protein sequence ID" value="MBB4135199.1"/>
    <property type="molecule type" value="Genomic_DNA"/>
</dbReference>
<dbReference type="Proteomes" id="UP000551501">
    <property type="component" value="Unassembled WGS sequence"/>
</dbReference>
<dbReference type="InterPro" id="IPR016163">
    <property type="entry name" value="Ald_DH_C"/>
</dbReference>
<organism evidence="6 7">
    <name type="scientific">Gordonia humi</name>
    <dbReference type="NCBI Taxonomy" id="686429"/>
    <lineage>
        <taxon>Bacteria</taxon>
        <taxon>Bacillati</taxon>
        <taxon>Actinomycetota</taxon>
        <taxon>Actinomycetes</taxon>
        <taxon>Mycobacteriales</taxon>
        <taxon>Gordoniaceae</taxon>
        <taxon>Gordonia</taxon>
    </lineage>
</organism>
<dbReference type="GO" id="GO:0004029">
    <property type="term" value="F:aldehyde dehydrogenase (NAD+) activity"/>
    <property type="evidence" value="ECO:0007669"/>
    <property type="project" value="UniProtKB-EC"/>
</dbReference>
<dbReference type="InterPro" id="IPR015590">
    <property type="entry name" value="Aldehyde_DH_dom"/>
</dbReference>
<dbReference type="FunFam" id="3.40.605.10:FF:000007">
    <property type="entry name" value="NAD/NADP-dependent betaine aldehyde dehydrogenase"/>
    <property type="match status" value="1"/>
</dbReference>
<keyword evidence="2 4" id="KW-0560">Oxidoreductase</keyword>
<sequence length="503" mass="53427">MGDTALASTRTDSFTPESRFLIDGSLARSADGTAFDVVDPATGSTIGVVADATHADMDAAIAAARRAFDQSTWATDLALRQRCLRQLHEAIVAESEELRAELIAEAGAPLMTTYMAQLDWPLSDGLLWPAEAAGDLPWVRRIADSPVFGPDNARYVFKEPVGVVAGILPWNFPFEILIGKLGPILATGNSVVIKPAAETPFNATRIGRLIAEKTDIPAGVVNIVTTRDTAVAQTLLTDPRVDMISFTGSTRTGRLITELSAPTFKRLLLELGGKSAGILLDDADLDLALPSAMSACMHAGQGCALPTRLLVHRSKYEDAVARLEAAFAAFPYGDPTDSGTLCGPVISERQRTRILDLVARGVSEGGRLVVGGGIPQDRPDGFFVEPTLFVDVDNSATISQTEIFGPVLSVTPFDDDDDAIRIADDSVYGLSGNVFTASADRALRIARSVRTGSFMINGGMFYGADSPYGGYKHSGVGRQGGFEGLETYLETKAVATTLPLDIE</sequence>
<feature type="domain" description="Aldehyde dehydrogenase" evidence="5">
    <location>
        <begin position="31"/>
        <end position="494"/>
    </location>
</feature>
<evidence type="ECO:0000256" key="4">
    <source>
        <dbReference type="RuleBase" id="RU003345"/>
    </source>
</evidence>
<dbReference type="RefSeq" id="WP_183370274.1">
    <property type="nucleotide sequence ID" value="NZ_BAABHL010000034.1"/>
</dbReference>
<dbReference type="InterPro" id="IPR016162">
    <property type="entry name" value="Ald_DH_N"/>
</dbReference>
<dbReference type="SUPFAM" id="SSF53720">
    <property type="entry name" value="ALDH-like"/>
    <property type="match status" value="1"/>
</dbReference>
<evidence type="ECO:0000256" key="2">
    <source>
        <dbReference type="ARBA" id="ARBA00023002"/>
    </source>
</evidence>
<evidence type="ECO:0000259" key="5">
    <source>
        <dbReference type="Pfam" id="PF00171"/>
    </source>
</evidence>
<comment type="similarity">
    <text evidence="1 4">Belongs to the aldehyde dehydrogenase family.</text>
</comment>